<evidence type="ECO:0000256" key="1">
    <source>
        <dbReference type="SAM" id="MobiDB-lite"/>
    </source>
</evidence>
<reference evidence="2 3" key="1">
    <citation type="submission" date="2019-11" db="EMBL/GenBank/DDBJ databases">
        <title>Whole genome sequence of Oryza granulata.</title>
        <authorList>
            <person name="Li W."/>
        </authorList>
    </citation>
    <scope>NUCLEOTIDE SEQUENCE [LARGE SCALE GENOMIC DNA]</scope>
    <source>
        <strain evidence="3">cv. Menghai</strain>
        <tissue evidence="2">Leaf</tissue>
    </source>
</reference>
<feature type="region of interest" description="Disordered" evidence="1">
    <location>
        <begin position="1"/>
        <end position="20"/>
    </location>
</feature>
<dbReference type="EMBL" id="SPHZ02000011">
    <property type="protein sequence ID" value="KAF0894426.1"/>
    <property type="molecule type" value="Genomic_DNA"/>
</dbReference>
<name>A0A6G1C2R7_9ORYZ</name>
<evidence type="ECO:0000313" key="3">
    <source>
        <dbReference type="Proteomes" id="UP000479710"/>
    </source>
</evidence>
<dbReference type="Proteomes" id="UP000479710">
    <property type="component" value="Unassembled WGS sequence"/>
</dbReference>
<sequence>MFRSERLHQQKEGSTANPINCGDWCEAERQRLATEVRGERSRGLWATGGENVDEDVELERRFGGASTCSAYGWAEMDGWQGADAGHDSVWGAA</sequence>
<evidence type="ECO:0000313" key="2">
    <source>
        <dbReference type="EMBL" id="KAF0894426.1"/>
    </source>
</evidence>
<proteinExistence type="predicted"/>
<gene>
    <name evidence="2" type="ORF">E2562_038996</name>
</gene>
<feature type="compositionally biased region" description="Basic and acidic residues" evidence="1">
    <location>
        <begin position="1"/>
        <end position="11"/>
    </location>
</feature>
<protein>
    <submittedName>
        <fullName evidence="2">Uncharacterized protein</fullName>
    </submittedName>
</protein>
<dbReference type="AlphaFoldDB" id="A0A6G1C2R7"/>
<keyword evidence="3" id="KW-1185">Reference proteome</keyword>
<comment type="caution">
    <text evidence="2">The sequence shown here is derived from an EMBL/GenBank/DDBJ whole genome shotgun (WGS) entry which is preliminary data.</text>
</comment>
<organism evidence="2 3">
    <name type="scientific">Oryza meyeriana var. granulata</name>
    <dbReference type="NCBI Taxonomy" id="110450"/>
    <lineage>
        <taxon>Eukaryota</taxon>
        <taxon>Viridiplantae</taxon>
        <taxon>Streptophyta</taxon>
        <taxon>Embryophyta</taxon>
        <taxon>Tracheophyta</taxon>
        <taxon>Spermatophyta</taxon>
        <taxon>Magnoliopsida</taxon>
        <taxon>Liliopsida</taxon>
        <taxon>Poales</taxon>
        <taxon>Poaceae</taxon>
        <taxon>BOP clade</taxon>
        <taxon>Oryzoideae</taxon>
        <taxon>Oryzeae</taxon>
        <taxon>Oryzinae</taxon>
        <taxon>Oryza</taxon>
        <taxon>Oryza meyeriana</taxon>
    </lineage>
</organism>
<accession>A0A6G1C2R7</accession>